<sequence>LKKQKLFFAEQMFLEQKYEQALVFLKTYKTRYAYYEVMRQYLMGKCYDKAGNRNMAEACMRYVAAYGNTLPCREGAQEWLSCKVS</sequence>
<dbReference type="Proteomes" id="UP000886890">
    <property type="component" value="Unassembled WGS sequence"/>
</dbReference>
<dbReference type="EMBL" id="DXEK01000057">
    <property type="protein sequence ID" value="HIX76656.1"/>
    <property type="molecule type" value="Genomic_DNA"/>
</dbReference>
<protein>
    <submittedName>
        <fullName evidence="1">Uncharacterized protein</fullName>
    </submittedName>
</protein>
<proteinExistence type="predicted"/>
<evidence type="ECO:0000313" key="1">
    <source>
        <dbReference type="EMBL" id="HIX76656.1"/>
    </source>
</evidence>
<reference evidence="1" key="2">
    <citation type="submission" date="2021-04" db="EMBL/GenBank/DDBJ databases">
        <authorList>
            <person name="Gilroy R."/>
        </authorList>
    </citation>
    <scope>NUCLEOTIDE SEQUENCE</scope>
    <source>
        <strain evidence="1">CHK183-1962</strain>
    </source>
</reference>
<feature type="non-terminal residue" evidence="1">
    <location>
        <position position="1"/>
    </location>
</feature>
<comment type="caution">
    <text evidence="1">The sequence shown here is derived from an EMBL/GenBank/DDBJ whole genome shotgun (WGS) entry which is preliminary data.</text>
</comment>
<gene>
    <name evidence="1" type="ORF">H9734_03540</name>
</gene>
<reference evidence="1" key="1">
    <citation type="journal article" date="2021" name="PeerJ">
        <title>Extensive microbial diversity within the chicken gut microbiome revealed by metagenomics and culture.</title>
        <authorList>
            <person name="Gilroy R."/>
            <person name="Ravi A."/>
            <person name="Getino M."/>
            <person name="Pursley I."/>
            <person name="Horton D.L."/>
            <person name="Alikhan N.F."/>
            <person name="Baker D."/>
            <person name="Gharbi K."/>
            <person name="Hall N."/>
            <person name="Watson M."/>
            <person name="Adriaenssens E.M."/>
            <person name="Foster-Nyarko E."/>
            <person name="Jarju S."/>
            <person name="Secka A."/>
            <person name="Antonio M."/>
            <person name="Oren A."/>
            <person name="Chaudhuri R.R."/>
            <person name="La Ragione R."/>
            <person name="Hildebrand F."/>
            <person name="Pallen M.J."/>
        </authorList>
    </citation>
    <scope>NUCLEOTIDE SEQUENCE</scope>
    <source>
        <strain evidence="1">CHK183-1962</strain>
    </source>
</reference>
<accession>A0A9D1XCJ8</accession>
<organism evidence="1 2">
    <name type="scientific">Candidatus Fusicatenibacter merdavium</name>
    <dbReference type="NCBI Taxonomy" id="2838600"/>
    <lineage>
        <taxon>Bacteria</taxon>
        <taxon>Bacillati</taxon>
        <taxon>Bacillota</taxon>
        <taxon>Clostridia</taxon>
        <taxon>Lachnospirales</taxon>
        <taxon>Lachnospiraceae</taxon>
        <taxon>Fusicatenibacter</taxon>
    </lineage>
</organism>
<evidence type="ECO:0000313" key="2">
    <source>
        <dbReference type="Proteomes" id="UP000886890"/>
    </source>
</evidence>
<dbReference type="AlphaFoldDB" id="A0A9D1XCJ8"/>
<name>A0A9D1XCJ8_9FIRM</name>